<dbReference type="GO" id="GO:0005737">
    <property type="term" value="C:cytoplasm"/>
    <property type="evidence" value="ECO:0007669"/>
    <property type="project" value="UniProtKB-SubCell"/>
</dbReference>
<evidence type="ECO:0000256" key="3">
    <source>
        <dbReference type="ARBA" id="ARBA00023015"/>
    </source>
</evidence>
<dbReference type="PROSITE" id="PS50995">
    <property type="entry name" value="HTH_MARR_2"/>
    <property type="match status" value="1"/>
</dbReference>
<protein>
    <submittedName>
        <fullName evidence="7">DNA-binding transcriptional regulator, MarR family</fullName>
    </submittedName>
</protein>
<dbReference type="PANTHER" id="PTHR33164:SF5">
    <property type="entry name" value="ORGANIC HYDROPEROXIDE RESISTANCE TRANSCRIPTIONAL REGULATOR"/>
    <property type="match status" value="1"/>
</dbReference>
<organism evidence="7 8">
    <name type="scientific">Prevotella jejuni</name>
    <dbReference type="NCBI Taxonomy" id="1177574"/>
    <lineage>
        <taxon>Bacteria</taxon>
        <taxon>Pseudomonadati</taxon>
        <taxon>Bacteroidota</taxon>
        <taxon>Bacteroidia</taxon>
        <taxon>Bacteroidales</taxon>
        <taxon>Prevotellaceae</taxon>
        <taxon>Prevotella</taxon>
    </lineage>
</organism>
<gene>
    <name evidence="7" type="ORF">SAMN06265364_11645</name>
</gene>
<dbReference type="InterPro" id="IPR036390">
    <property type="entry name" value="WH_DNA-bd_sf"/>
</dbReference>
<dbReference type="InterPro" id="IPR036388">
    <property type="entry name" value="WH-like_DNA-bd_sf"/>
</dbReference>
<keyword evidence="8" id="KW-1185">Reference proteome</keyword>
<evidence type="ECO:0000313" key="8">
    <source>
        <dbReference type="Proteomes" id="UP000198427"/>
    </source>
</evidence>
<dbReference type="KEGG" id="pje:CRM71_12480"/>
<keyword evidence="3" id="KW-0805">Transcription regulation</keyword>
<evidence type="ECO:0000256" key="2">
    <source>
        <dbReference type="ARBA" id="ARBA00022490"/>
    </source>
</evidence>
<comment type="caution">
    <text evidence="7">The sequence shown here is derived from an EMBL/GenBank/DDBJ whole genome shotgun (WGS) entry which is preliminary data.</text>
</comment>
<dbReference type="GO" id="GO:0003700">
    <property type="term" value="F:DNA-binding transcription factor activity"/>
    <property type="evidence" value="ECO:0007669"/>
    <property type="project" value="InterPro"/>
</dbReference>
<accession>A0A2K9HEJ6</accession>
<dbReference type="Pfam" id="PF22381">
    <property type="entry name" value="Staph_reg_Sar_Rot"/>
    <property type="match status" value="1"/>
</dbReference>
<dbReference type="GO" id="GO:0003677">
    <property type="term" value="F:DNA binding"/>
    <property type="evidence" value="ECO:0007669"/>
    <property type="project" value="UniProtKB-KW"/>
</dbReference>
<evidence type="ECO:0000256" key="4">
    <source>
        <dbReference type="ARBA" id="ARBA00023125"/>
    </source>
</evidence>
<dbReference type="OrthoDB" id="9806864at2"/>
<reference evidence="7 8" key="1">
    <citation type="submission" date="2017-06" db="EMBL/GenBank/DDBJ databases">
        <authorList>
            <person name="Varghese N."/>
            <person name="Submissions S."/>
        </authorList>
    </citation>
    <scope>NUCLEOTIDE SEQUENCE [LARGE SCALE GENOMIC DNA]</scope>
    <source>
        <strain evidence="7 8">DSM 26989</strain>
    </source>
</reference>
<proteinExistence type="predicted"/>
<dbReference type="SUPFAM" id="SSF46785">
    <property type="entry name" value="Winged helix' DNA-binding domain"/>
    <property type="match status" value="1"/>
</dbReference>
<keyword evidence="4 7" id="KW-0238">DNA-binding</keyword>
<sequence length="171" mass="20306">MVYNQLKLQSQLCFRLYTASRLVTQTYYPLLDELGLTYPQYLVLMALWEEDHQKVMALAHRLYLDSNTMTPLLQRMAQLGLVERVKGERDGRETFVSLTEHGKELQEKAKDIPSCMVNKLFEDEEELNRFKEIALDLDRLIAHLAEQRAKEKEAVMEKMREERLASKRRRW</sequence>
<keyword evidence="2" id="KW-0963">Cytoplasm</keyword>
<dbReference type="Gene3D" id="1.10.10.10">
    <property type="entry name" value="Winged helix-like DNA-binding domain superfamily/Winged helix DNA-binding domain"/>
    <property type="match status" value="1"/>
</dbReference>
<evidence type="ECO:0000256" key="1">
    <source>
        <dbReference type="ARBA" id="ARBA00004496"/>
    </source>
</evidence>
<dbReference type="PANTHER" id="PTHR33164">
    <property type="entry name" value="TRANSCRIPTIONAL REGULATOR, MARR FAMILY"/>
    <property type="match status" value="1"/>
</dbReference>
<dbReference type="RefSeq" id="WP_009011666.1">
    <property type="nucleotide sequence ID" value="NZ_CP023864.1"/>
</dbReference>
<dbReference type="InterPro" id="IPR055166">
    <property type="entry name" value="Transc_reg_Sar_Rot_HTH"/>
</dbReference>
<feature type="domain" description="HTH marR-type" evidence="6">
    <location>
        <begin position="9"/>
        <end position="139"/>
    </location>
</feature>
<dbReference type="InterPro" id="IPR039422">
    <property type="entry name" value="MarR/SlyA-like"/>
</dbReference>
<dbReference type="AlphaFoldDB" id="A0A2K9HEJ6"/>
<dbReference type="SMART" id="SM00347">
    <property type="entry name" value="HTH_MARR"/>
    <property type="match status" value="1"/>
</dbReference>
<dbReference type="EMBL" id="FZNZ01000016">
    <property type="protein sequence ID" value="SNR87688.1"/>
    <property type="molecule type" value="Genomic_DNA"/>
</dbReference>
<comment type="subcellular location">
    <subcellularLocation>
        <location evidence="1">Cytoplasm</location>
    </subcellularLocation>
</comment>
<dbReference type="InterPro" id="IPR000835">
    <property type="entry name" value="HTH_MarR-typ"/>
</dbReference>
<name>A0A2K9HEJ6_9BACT</name>
<dbReference type="Proteomes" id="UP000198427">
    <property type="component" value="Unassembled WGS sequence"/>
</dbReference>
<dbReference type="GeneID" id="94030174"/>
<evidence type="ECO:0000313" key="7">
    <source>
        <dbReference type="EMBL" id="SNR87688.1"/>
    </source>
</evidence>
<keyword evidence="5" id="KW-0804">Transcription</keyword>
<evidence type="ECO:0000256" key="5">
    <source>
        <dbReference type="ARBA" id="ARBA00023163"/>
    </source>
</evidence>
<dbReference type="GO" id="GO:0006950">
    <property type="term" value="P:response to stress"/>
    <property type="evidence" value="ECO:0007669"/>
    <property type="project" value="TreeGrafter"/>
</dbReference>
<evidence type="ECO:0000259" key="6">
    <source>
        <dbReference type="PROSITE" id="PS50995"/>
    </source>
</evidence>